<dbReference type="GO" id="GO:0008233">
    <property type="term" value="F:peptidase activity"/>
    <property type="evidence" value="ECO:0007669"/>
    <property type="project" value="UniProtKB-KW"/>
</dbReference>
<evidence type="ECO:0000313" key="8">
    <source>
        <dbReference type="Proteomes" id="UP000273119"/>
    </source>
</evidence>
<dbReference type="Gene3D" id="3.40.630.10">
    <property type="entry name" value="Zn peptidases"/>
    <property type="match status" value="1"/>
</dbReference>
<dbReference type="AlphaFoldDB" id="A0A496PN77"/>
<keyword evidence="5" id="KW-0862">Zinc</keyword>
<evidence type="ECO:0000313" key="7">
    <source>
        <dbReference type="EMBL" id="RKW71894.1"/>
    </source>
</evidence>
<feature type="domain" description="Peptidase M20 dimerisation" evidence="6">
    <location>
        <begin position="202"/>
        <end position="350"/>
    </location>
</feature>
<dbReference type="InterPro" id="IPR047177">
    <property type="entry name" value="Pept_M20A"/>
</dbReference>
<comment type="similarity">
    <text evidence="1">Belongs to the peptidase M20A family.</text>
</comment>
<name>A0A496PN77_9MICC</name>
<protein>
    <submittedName>
        <fullName evidence="7">M20/M25/M40 family metallo-hydrolase</fullName>
    </submittedName>
</protein>
<organism evidence="7 8">
    <name type="scientific">Galactobacter caseinivorans</name>
    <dbReference type="NCBI Taxonomy" id="2676123"/>
    <lineage>
        <taxon>Bacteria</taxon>
        <taxon>Bacillati</taxon>
        <taxon>Actinomycetota</taxon>
        <taxon>Actinomycetes</taxon>
        <taxon>Micrococcales</taxon>
        <taxon>Micrococcaceae</taxon>
        <taxon>Galactobacter</taxon>
    </lineage>
</organism>
<keyword evidence="4 7" id="KW-0378">Hydrolase</keyword>
<reference evidence="7 8" key="1">
    <citation type="submission" date="2018-07" db="EMBL/GenBank/DDBJ databases">
        <title>Arthrobacter sp. nov., isolated from raw cow's milk with high bacterial count.</title>
        <authorList>
            <person name="Hahne J."/>
            <person name="Isele D."/>
            <person name="Lipski A."/>
        </authorList>
    </citation>
    <scope>NUCLEOTIDE SEQUENCE [LARGE SCALE GENOMIC DNA]</scope>
    <source>
        <strain evidence="7 8">JZ R-183</strain>
    </source>
</reference>
<evidence type="ECO:0000259" key="6">
    <source>
        <dbReference type="Pfam" id="PF07687"/>
    </source>
</evidence>
<evidence type="ECO:0000256" key="3">
    <source>
        <dbReference type="ARBA" id="ARBA00022723"/>
    </source>
</evidence>
<evidence type="ECO:0000256" key="2">
    <source>
        <dbReference type="ARBA" id="ARBA00022670"/>
    </source>
</evidence>
<dbReference type="GO" id="GO:0046872">
    <property type="term" value="F:metal ion binding"/>
    <property type="evidence" value="ECO:0007669"/>
    <property type="project" value="UniProtKB-KW"/>
</dbReference>
<evidence type="ECO:0000256" key="4">
    <source>
        <dbReference type="ARBA" id="ARBA00022801"/>
    </source>
</evidence>
<dbReference type="PANTHER" id="PTHR45962">
    <property type="entry name" value="N-FATTY-ACYL-AMINO ACID SYNTHASE/HYDROLASE PM20D1"/>
    <property type="match status" value="1"/>
</dbReference>
<dbReference type="InterPro" id="IPR011650">
    <property type="entry name" value="Peptidase_M20_dimer"/>
</dbReference>
<dbReference type="InterPro" id="IPR036264">
    <property type="entry name" value="Bact_exopeptidase_dim_dom"/>
</dbReference>
<dbReference type="SUPFAM" id="SSF55031">
    <property type="entry name" value="Bacterial exopeptidase dimerisation domain"/>
    <property type="match status" value="1"/>
</dbReference>
<dbReference type="Proteomes" id="UP000273119">
    <property type="component" value="Unassembled WGS sequence"/>
</dbReference>
<dbReference type="EMBL" id="QQXL01000001">
    <property type="protein sequence ID" value="RKW71894.1"/>
    <property type="molecule type" value="Genomic_DNA"/>
</dbReference>
<dbReference type="RefSeq" id="WP_121484155.1">
    <property type="nucleotide sequence ID" value="NZ_QQXL01000001.1"/>
</dbReference>
<dbReference type="SUPFAM" id="SSF53187">
    <property type="entry name" value="Zn-dependent exopeptidases"/>
    <property type="match status" value="1"/>
</dbReference>
<evidence type="ECO:0000256" key="1">
    <source>
        <dbReference type="ARBA" id="ARBA00006247"/>
    </source>
</evidence>
<keyword evidence="8" id="KW-1185">Reference proteome</keyword>
<gene>
    <name evidence="7" type="ORF">DWQ67_03425</name>
</gene>
<dbReference type="GO" id="GO:0006508">
    <property type="term" value="P:proteolysis"/>
    <property type="evidence" value="ECO:0007669"/>
    <property type="project" value="UniProtKB-KW"/>
</dbReference>
<accession>A0A496PN77</accession>
<evidence type="ECO:0000256" key="5">
    <source>
        <dbReference type="ARBA" id="ARBA00022833"/>
    </source>
</evidence>
<proteinExistence type="inferred from homology"/>
<dbReference type="PANTHER" id="PTHR45962:SF1">
    <property type="entry name" value="N-FATTY-ACYL-AMINO ACID SYNTHASE_HYDROLASE PM20D1"/>
    <property type="match status" value="1"/>
</dbReference>
<dbReference type="Gene3D" id="1.10.150.900">
    <property type="match status" value="1"/>
</dbReference>
<keyword evidence="2" id="KW-0645">Protease</keyword>
<dbReference type="Pfam" id="PF07687">
    <property type="entry name" value="M20_dimer"/>
    <property type="match status" value="1"/>
</dbReference>
<sequence>MTQPLDVEQLSERAARILSALVRIPTVSRPEGRQQDDQAFGQHVRAIEENFPLLTAACERLTVGSHGQLWRWPGADSARAMVLMAHQDVVPAVESDGWSADPFSGRIADGRVHGRGTLDDKGDLVCTLLGAETLLEQGWEPATDVWFMLGDNEETAGGSAQQAVDVLRQRGVRPEVVLDEGGAVATDVFPGVTDALALVGLGEKGLLSVRLVASSGGGHASAPPRMGAVERIARAVERLRKHPFPANFHPVTQQLLRTLSQKASGAVSPALRAAAAAGPAGAALLAQMGGEAAALVRTTVAATELSGADGHNVLAARASVVLNLRLSPGTSVGAALARLRRVVRDRQIEWETLEANEPSPVSPADGAPLEALRAALAQSHPGVEVAPYVVLAATDARRFHAIAEHVYRFAPLRMGGRERGSIHGTDESVAVADLGPGVVFYRSFLGSHGS</sequence>
<dbReference type="InterPro" id="IPR002933">
    <property type="entry name" value="Peptidase_M20"/>
</dbReference>
<keyword evidence="3" id="KW-0479">Metal-binding</keyword>
<comment type="caution">
    <text evidence="7">The sequence shown here is derived from an EMBL/GenBank/DDBJ whole genome shotgun (WGS) entry which is preliminary data.</text>
</comment>
<dbReference type="Pfam" id="PF01546">
    <property type="entry name" value="Peptidase_M20"/>
    <property type="match status" value="1"/>
</dbReference>
<dbReference type="Gene3D" id="3.30.70.360">
    <property type="match status" value="1"/>
</dbReference>